<gene>
    <name evidence="2" type="ORF">E2C01_075457</name>
</gene>
<feature type="transmembrane region" description="Helical" evidence="1">
    <location>
        <begin position="12"/>
        <end position="32"/>
    </location>
</feature>
<organism evidence="2 3">
    <name type="scientific">Portunus trituberculatus</name>
    <name type="common">Swimming crab</name>
    <name type="synonym">Neptunus trituberculatus</name>
    <dbReference type="NCBI Taxonomy" id="210409"/>
    <lineage>
        <taxon>Eukaryota</taxon>
        <taxon>Metazoa</taxon>
        <taxon>Ecdysozoa</taxon>
        <taxon>Arthropoda</taxon>
        <taxon>Crustacea</taxon>
        <taxon>Multicrustacea</taxon>
        <taxon>Malacostraca</taxon>
        <taxon>Eumalacostraca</taxon>
        <taxon>Eucarida</taxon>
        <taxon>Decapoda</taxon>
        <taxon>Pleocyemata</taxon>
        <taxon>Brachyura</taxon>
        <taxon>Eubrachyura</taxon>
        <taxon>Portunoidea</taxon>
        <taxon>Portunidae</taxon>
        <taxon>Portuninae</taxon>
        <taxon>Portunus</taxon>
    </lineage>
</organism>
<sequence length="251" mass="28295">MLLYHPLLFTNHPFTLTSSTILSLPLAIIVTLPPTICIHPPLVSTTLHADHYQRRDLNMPESLPDRSGAPHSFYKDCPLTQVGLLQASLVGRAMHASGIEVHHVFCSPSLRCVQTCTNILRGLGIAEHMPINIEPGLFEWLAWYHDGMPVWMTLDELSAAGFNLNHSYDPLICREELKDTHESCEQYYGRNAYVTQSIINTTQAQGVCVCLYMYKEKDMNLIVYGICVKFVLSYIHIILYVSLEVIDVSSC</sequence>
<evidence type="ECO:0000313" key="3">
    <source>
        <dbReference type="Proteomes" id="UP000324222"/>
    </source>
</evidence>
<dbReference type="Proteomes" id="UP000324222">
    <property type="component" value="Unassembled WGS sequence"/>
</dbReference>
<dbReference type="AlphaFoldDB" id="A0A5B7IK76"/>
<dbReference type="PANTHER" id="PTHR16469:SF27">
    <property type="entry name" value="UBIQUITIN-ASSOCIATED AND SH3 DOMAIN-CONTAINING BA-RELATED"/>
    <property type="match status" value="1"/>
</dbReference>
<evidence type="ECO:0000256" key="1">
    <source>
        <dbReference type="SAM" id="Phobius"/>
    </source>
</evidence>
<dbReference type="PANTHER" id="PTHR16469">
    <property type="entry name" value="UBIQUITIN-ASSOCIATED AND SH3 DOMAIN-CONTAINING BA-RELATED"/>
    <property type="match status" value="1"/>
</dbReference>
<dbReference type="EMBL" id="VSRR010055245">
    <property type="protein sequence ID" value="MPC80864.1"/>
    <property type="molecule type" value="Genomic_DNA"/>
</dbReference>
<proteinExistence type="predicted"/>
<dbReference type="GO" id="GO:0016791">
    <property type="term" value="F:phosphatase activity"/>
    <property type="evidence" value="ECO:0007669"/>
    <property type="project" value="UniProtKB-ARBA"/>
</dbReference>
<dbReference type="InterPro" id="IPR051710">
    <property type="entry name" value="Phosphatase_SH3-domain"/>
</dbReference>
<keyword evidence="1" id="KW-0812">Transmembrane</keyword>
<dbReference type="SUPFAM" id="SSF53254">
    <property type="entry name" value="Phosphoglycerate mutase-like"/>
    <property type="match status" value="1"/>
</dbReference>
<accession>A0A5B7IK76</accession>
<name>A0A5B7IK76_PORTR</name>
<comment type="caution">
    <text evidence="2">The sequence shown here is derived from an EMBL/GenBank/DDBJ whole genome shotgun (WGS) entry which is preliminary data.</text>
</comment>
<reference evidence="2 3" key="1">
    <citation type="submission" date="2019-05" db="EMBL/GenBank/DDBJ databases">
        <title>Another draft genome of Portunus trituberculatus and its Hox gene families provides insights of decapod evolution.</title>
        <authorList>
            <person name="Jeong J.-H."/>
            <person name="Song I."/>
            <person name="Kim S."/>
            <person name="Choi T."/>
            <person name="Kim D."/>
            <person name="Ryu S."/>
            <person name="Kim W."/>
        </authorList>
    </citation>
    <scope>NUCLEOTIDE SEQUENCE [LARGE SCALE GENOMIC DNA]</scope>
    <source>
        <tissue evidence="2">Muscle</tissue>
    </source>
</reference>
<dbReference type="OrthoDB" id="414418at2759"/>
<keyword evidence="1" id="KW-1133">Transmembrane helix</keyword>
<dbReference type="Gene3D" id="3.40.50.1240">
    <property type="entry name" value="Phosphoglycerate mutase-like"/>
    <property type="match status" value="1"/>
</dbReference>
<dbReference type="InterPro" id="IPR013078">
    <property type="entry name" value="His_Pase_superF_clade-1"/>
</dbReference>
<keyword evidence="3" id="KW-1185">Reference proteome</keyword>
<dbReference type="InterPro" id="IPR029033">
    <property type="entry name" value="His_PPase_superfam"/>
</dbReference>
<dbReference type="CDD" id="cd07067">
    <property type="entry name" value="HP_PGM_like"/>
    <property type="match status" value="1"/>
</dbReference>
<evidence type="ECO:0000313" key="2">
    <source>
        <dbReference type="EMBL" id="MPC80864.1"/>
    </source>
</evidence>
<dbReference type="Pfam" id="PF00300">
    <property type="entry name" value="His_Phos_1"/>
    <property type="match status" value="1"/>
</dbReference>
<keyword evidence="1" id="KW-0472">Membrane</keyword>
<protein>
    <submittedName>
        <fullName evidence="2">Protein UBASH3A</fullName>
    </submittedName>
</protein>
<feature type="transmembrane region" description="Helical" evidence="1">
    <location>
        <begin position="221"/>
        <end position="243"/>
    </location>
</feature>